<geneLocation type="plasmid" evidence="1">
    <name>CFBP8129_p211</name>
</geneLocation>
<keyword evidence="1" id="KW-0614">Plasmid</keyword>
<evidence type="ECO:0008006" key="2">
    <source>
        <dbReference type="Google" id="ProtNLM"/>
    </source>
</evidence>
<accession>A0A6V7FGL2</accession>
<gene>
    <name evidence="1" type="ORF">CFBP8129_45600</name>
</gene>
<evidence type="ECO:0000313" key="1">
    <source>
        <dbReference type="EMBL" id="CAD0362510.1"/>
    </source>
</evidence>
<name>A0A6V7FGL2_9XANT</name>
<sequence>MLLLGHESIEDVRTSALELQRMGPAARRLLSECIEHQGCTRIAISKTAQALEDLGFVFIRESGFLSVEKVHIRPSLAGEEALAYFKDELAKLG</sequence>
<dbReference type="EMBL" id="LR828254">
    <property type="protein sequence ID" value="CAD0362512.1"/>
    <property type="molecule type" value="Genomic_DNA"/>
</dbReference>
<dbReference type="EMBL" id="LR828254">
    <property type="protein sequence ID" value="CAD0362510.1"/>
    <property type="molecule type" value="Genomic_DNA"/>
</dbReference>
<proteinExistence type="predicted"/>
<reference evidence="1" key="1">
    <citation type="submission" date="2020-07" db="EMBL/GenBank/DDBJ databases">
        <authorList>
            <person name="Pothier F. J."/>
        </authorList>
    </citation>
    <scope>NUCLEOTIDE SEQUENCE [LARGE SCALE GENOMIC DNA]</scope>
    <source>
        <plasmid evidence="1">CFBP8129_p211</plasmid>
    </source>
</reference>
<organism evidence="1">
    <name type="scientific">Xanthomonas hortorum pv. gardneri</name>
    <dbReference type="NCBI Taxonomy" id="2754056"/>
    <lineage>
        <taxon>Bacteria</taxon>
        <taxon>Pseudomonadati</taxon>
        <taxon>Pseudomonadota</taxon>
        <taxon>Gammaproteobacteria</taxon>
        <taxon>Lysobacterales</taxon>
        <taxon>Lysobacteraceae</taxon>
        <taxon>Xanthomonas</taxon>
    </lineage>
</organism>
<dbReference type="AlphaFoldDB" id="A0A6V7FGL2"/>
<protein>
    <recommendedName>
        <fullName evidence="2">Transcriptional regulator</fullName>
    </recommendedName>
</protein>